<keyword evidence="2" id="KW-1185">Reference proteome</keyword>
<evidence type="ECO:0000313" key="2">
    <source>
        <dbReference type="Proteomes" id="UP000192907"/>
    </source>
</evidence>
<dbReference type="RefSeq" id="WP_132321774.1">
    <property type="nucleotide sequence ID" value="NZ_FWZT01000016.1"/>
</dbReference>
<dbReference type="AlphaFoldDB" id="A0A1Y6C9B2"/>
<dbReference type="Proteomes" id="UP000192907">
    <property type="component" value="Unassembled WGS sequence"/>
</dbReference>
<proteinExistence type="predicted"/>
<evidence type="ECO:0000313" key="1">
    <source>
        <dbReference type="EMBL" id="SMF52656.1"/>
    </source>
</evidence>
<name>A0A1Y6C9B2_9BACT</name>
<gene>
    <name evidence="1" type="ORF">SAMN06296036_11671</name>
</gene>
<accession>A0A1Y6C9B2</accession>
<sequence length="467" mass="52102">MVKVNFQIVLIYFVGFLLSCANSEIKESSVPYFDVFLEYEATNKQSNSLIIRASSSNFLYKLDTGDYETDGTVGGVIPVQEKTTFFYASEGEYAVDVWIYYEDGTLFAKETLSWVYDQSIPSLPTIGLSEKATSDENVLLLVSGHTGTYMEEIWIEGDLDGSDSPTGSWREIPSTGIIPIKLSPGESLKSLKVKTRNKADIESEVITLSIPLKSSPPESCRVHVASSTNSRFMRFEVEGIDSSVLQYRVYGDTNNDFQFHEFTGRAQVDLELSRGVGTKNITIQIKDVAENFCLREEKTIIYNLDYEPAAIEIDGDPIWTESQLVTVNTRLDYLPSDTVEMYLFGGIEGPNVSTWIPYQESVALTLSPSEGHRWVRAKFRVNNVEIPQVWDGVYLNPFIVLQGSSSPYTLLTSNIIELESMTITGCIETYTDIAYQEGLACTPSGTKVSVDYTLTSGELITREVDVP</sequence>
<dbReference type="PROSITE" id="PS51257">
    <property type="entry name" value="PROKAR_LIPOPROTEIN"/>
    <property type="match status" value="1"/>
</dbReference>
<reference evidence="2" key="1">
    <citation type="submission" date="2017-04" db="EMBL/GenBank/DDBJ databases">
        <authorList>
            <person name="Varghese N."/>
            <person name="Submissions S."/>
        </authorList>
    </citation>
    <scope>NUCLEOTIDE SEQUENCE [LARGE SCALE GENOMIC DNA]</scope>
    <source>
        <strain evidence="2">RKEM611</strain>
    </source>
</reference>
<organism evidence="1 2">
    <name type="scientific">Pseudobacteriovorax antillogorgiicola</name>
    <dbReference type="NCBI Taxonomy" id="1513793"/>
    <lineage>
        <taxon>Bacteria</taxon>
        <taxon>Pseudomonadati</taxon>
        <taxon>Bdellovibrionota</taxon>
        <taxon>Oligoflexia</taxon>
        <taxon>Oligoflexales</taxon>
        <taxon>Pseudobacteriovoracaceae</taxon>
        <taxon>Pseudobacteriovorax</taxon>
    </lineage>
</organism>
<protein>
    <submittedName>
        <fullName evidence="1">Uncharacterized protein</fullName>
    </submittedName>
</protein>
<dbReference type="EMBL" id="FWZT01000016">
    <property type="protein sequence ID" value="SMF52656.1"/>
    <property type="molecule type" value="Genomic_DNA"/>
</dbReference>